<sequence>MMVVGVEYVCQISFCPAQRIYDRHSFRRVNNTNCTRIHIM</sequence>
<evidence type="ECO:0000313" key="1">
    <source>
        <dbReference type="EMBL" id="AFK33653.1"/>
    </source>
</evidence>
<accession>I3S061</accession>
<proteinExistence type="evidence at transcript level"/>
<name>I3S061_LOTJA</name>
<organism evidence="1">
    <name type="scientific">Lotus japonicus</name>
    <name type="common">Lotus corniculatus var. japonicus</name>
    <dbReference type="NCBI Taxonomy" id="34305"/>
    <lineage>
        <taxon>Eukaryota</taxon>
        <taxon>Viridiplantae</taxon>
        <taxon>Streptophyta</taxon>
        <taxon>Embryophyta</taxon>
        <taxon>Tracheophyta</taxon>
        <taxon>Spermatophyta</taxon>
        <taxon>Magnoliopsida</taxon>
        <taxon>eudicotyledons</taxon>
        <taxon>Gunneridae</taxon>
        <taxon>Pentapetalae</taxon>
        <taxon>rosids</taxon>
        <taxon>fabids</taxon>
        <taxon>Fabales</taxon>
        <taxon>Fabaceae</taxon>
        <taxon>Papilionoideae</taxon>
        <taxon>50 kb inversion clade</taxon>
        <taxon>NPAAA clade</taxon>
        <taxon>Hologalegina</taxon>
        <taxon>robinioid clade</taxon>
        <taxon>Loteae</taxon>
        <taxon>Lotus</taxon>
    </lineage>
</organism>
<dbReference type="EMBL" id="BT133858">
    <property type="protein sequence ID" value="AFK33653.1"/>
    <property type="molecule type" value="mRNA"/>
</dbReference>
<protein>
    <submittedName>
        <fullName evidence="1">Uncharacterized protein</fullName>
    </submittedName>
</protein>
<dbReference type="AlphaFoldDB" id="I3S061"/>
<reference evidence="1" key="1">
    <citation type="submission" date="2012-05" db="EMBL/GenBank/DDBJ databases">
        <authorList>
            <person name="Krishnakumar V."/>
            <person name="Cheung F."/>
            <person name="Xiao Y."/>
            <person name="Chan A."/>
            <person name="Moskal W.A."/>
            <person name="Town C.D."/>
        </authorList>
    </citation>
    <scope>NUCLEOTIDE SEQUENCE</scope>
</reference>